<dbReference type="InterPro" id="IPR050336">
    <property type="entry name" value="Chromosome_partition/occlusion"/>
</dbReference>
<dbReference type="GO" id="GO:0005694">
    <property type="term" value="C:chromosome"/>
    <property type="evidence" value="ECO:0007669"/>
    <property type="project" value="TreeGrafter"/>
</dbReference>
<dbReference type="InterPro" id="IPR036086">
    <property type="entry name" value="ParB/Sulfiredoxin_sf"/>
</dbReference>
<evidence type="ECO:0000313" key="5">
    <source>
        <dbReference type="Proteomes" id="UP000242765"/>
    </source>
</evidence>
<dbReference type="SUPFAM" id="SSF110849">
    <property type="entry name" value="ParB/Sulfiredoxin"/>
    <property type="match status" value="1"/>
</dbReference>
<reference evidence="4 5" key="1">
    <citation type="submission" date="2017-04" db="EMBL/GenBank/DDBJ databases">
        <title>High diversity of culturable Acinetobacter species in natural soil and water ecosystems.</title>
        <authorList>
            <person name="Nemec A."/>
            <person name="Radolfova-Krizova L."/>
        </authorList>
    </citation>
    <scope>NUCLEOTIDE SEQUENCE [LARGE SCALE GENOMIC DNA]</scope>
    <source>
        <strain evidence="4 5">ANC 4999</strain>
    </source>
</reference>
<name>A0A1Y3C7V4_9GAMM</name>
<dbReference type="EMBL" id="NEGB01000013">
    <property type="protein sequence ID" value="OTG62406.1"/>
    <property type="molecule type" value="Genomic_DNA"/>
</dbReference>
<dbReference type="GO" id="GO:0003677">
    <property type="term" value="F:DNA binding"/>
    <property type="evidence" value="ECO:0007669"/>
    <property type="project" value="UniProtKB-KW"/>
</dbReference>
<dbReference type="SMART" id="SM00470">
    <property type="entry name" value="ParB"/>
    <property type="match status" value="1"/>
</dbReference>
<evidence type="ECO:0000256" key="1">
    <source>
        <dbReference type="ARBA" id="ARBA00006295"/>
    </source>
</evidence>
<dbReference type="STRING" id="1977882.B9T28_14305"/>
<evidence type="ECO:0000256" key="2">
    <source>
        <dbReference type="ARBA" id="ARBA00023125"/>
    </source>
</evidence>
<dbReference type="NCBIfam" id="TIGR00180">
    <property type="entry name" value="parB_part"/>
    <property type="match status" value="1"/>
</dbReference>
<dbReference type="SUPFAM" id="SSF109709">
    <property type="entry name" value="KorB DNA-binding domain-like"/>
    <property type="match status" value="1"/>
</dbReference>
<dbReference type="FunFam" id="3.90.1530.30:FF:000001">
    <property type="entry name" value="Chromosome partitioning protein ParB"/>
    <property type="match status" value="1"/>
</dbReference>
<protein>
    <submittedName>
        <fullName evidence="4">Partitioning protein</fullName>
    </submittedName>
</protein>
<proteinExistence type="inferred from homology"/>
<dbReference type="Proteomes" id="UP000242765">
    <property type="component" value="Unassembled WGS sequence"/>
</dbReference>
<comment type="similarity">
    <text evidence="1">Belongs to the ParB family.</text>
</comment>
<dbReference type="PANTHER" id="PTHR33375:SF1">
    <property type="entry name" value="CHROMOSOME-PARTITIONING PROTEIN PARB-RELATED"/>
    <property type="match status" value="1"/>
</dbReference>
<keyword evidence="2" id="KW-0238">DNA-binding</keyword>
<comment type="caution">
    <text evidence="4">The sequence shown here is derived from an EMBL/GenBank/DDBJ whole genome shotgun (WGS) entry which is preliminary data.</text>
</comment>
<dbReference type="InterPro" id="IPR003115">
    <property type="entry name" value="ParB_N"/>
</dbReference>
<dbReference type="Gene3D" id="1.10.10.2830">
    <property type="match status" value="1"/>
</dbReference>
<gene>
    <name evidence="4" type="ORF">B9T28_14305</name>
</gene>
<dbReference type="PANTHER" id="PTHR33375">
    <property type="entry name" value="CHROMOSOME-PARTITIONING PROTEIN PARB-RELATED"/>
    <property type="match status" value="1"/>
</dbReference>
<dbReference type="Pfam" id="PF02195">
    <property type="entry name" value="ParB_N"/>
    <property type="match status" value="1"/>
</dbReference>
<dbReference type="RefSeq" id="WP_086204655.1">
    <property type="nucleotide sequence ID" value="NZ_NEGB01000013.1"/>
</dbReference>
<accession>A0A1Y3C7V4</accession>
<evidence type="ECO:0000313" key="4">
    <source>
        <dbReference type="EMBL" id="OTG62406.1"/>
    </source>
</evidence>
<dbReference type="OrthoDB" id="8702972at2"/>
<evidence type="ECO:0000259" key="3">
    <source>
        <dbReference type="SMART" id="SM00470"/>
    </source>
</evidence>
<dbReference type="GO" id="GO:0007059">
    <property type="term" value="P:chromosome segregation"/>
    <property type="evidence" value="ECO:0007669"/>
    <property type="project" value="TreeGrafter"/>
</dbReference>
<feature type="domain" description="ParB-like N-terminal" evidence="3">
    <location>
        <begin position="35"/>
        <end position="124"/>
    </location>
</feature>
<sequence length="304" mass="35089">MVSTKELLAQRLQQNTQKHKQAQKEHVNDVKELRRNVQIIDIQPSPNQPRKIFDQQDIEDLATSIEEIGLLQPIAVRRVQDKYELIAGERRLKAHQFLNKNTIEVIVIDASDEDVALLTLAENLKREDLTDYEIYVGLKSLNDKLKKNKQKLAKSLGMNREDMYKYLSFEKLPIEIIQDLEQKPNLLARTAATAIKKFLSDNEDNNQNAKKALLDAWKKLLTKDVEQTKLAMLADKILKQKDTKETVLTSIVHKIEYDGKVAGNIKFDQNTLKISLKMSEFADEDLQELEKLLKNMLVKSKKEV</sequence>
<dbReference type="Gene3D" id="3.90.1530.30">
    <property type="match status" value="1"/>
</dbReference>
<organism evidence="4 5">
    <name type="scientific">Acinetobacter silvestris</name>
    <dbReference type="NCBI Taxonomy" id="1977882"/>
    <lineage>
        <taxon>Bacteria</taxon>
        <taxon>Pseudomonadati</taxon>
        <taxon>Pseudomonadota</taxon>
        <taxon>Gammaproteobacteria</taxon>
        <taxon>Moraxellales</taxon>
        <taxon>Moraxellaceae</taxon>
        <taxon>Acinetobacter</taxon>
    </lineage>
</organism>
<dbReference type="InterPro" id="IPR004437">
    <property type="entry name" value="ParB/RepB/Spo0J"/>
</dbReference>
<dbReference type="AlphaFoldDB" id="A0A1Y3C7V4"/>
<keyword evidence="5" id="KW-1185">Reference proteome</keyword>